<dbReference type="CDD" id="cd00075">
    <property type="entry name" value="HATPase"/>
    <property type="match status" value="1"/>
</dbReference>
<evidence type="ECO:0000256" key="10">
    <source>
        <dbReference type="ARBA" id="ARBA00023012"/>
    </source>
</evidence>
<dbReference type="InterPro" id="IPR005467">
    <property type="entry name" value="His_kinase_dom"/>
</dbReference>
<evidence type="ECO:0000256" key="9">
    <source>
        <dbReference type="ARBA" id="ARBA00022989"/>
    </source>
</evidence>
<evidence type="ECO:0000256" key="4">
    <source>
        <dbReference type="ARBA" id="ARBA00015735"/>
    </source>
</evidence>
<dbReference type="Gene3D" id="3.30.565.10">
    <property type="entry name" value="Histidine kinase-like ATPase, C-terminal domain"/>
    <property type="match status" value="1"/>
</dbReference>
<dbReference type="Pfam" id="PF02518">
    <property type="entry name" value="HATPase_c"/>
    <property type="match status" value="1"/>
</dbReference>
<evidence type="ECO:0000256" key="11">
    <source>
        <dbReference type="ARBA" id="ARBA00023136"/>
    </source>
</evidence>
<feature type="transmembrane region" description="Helical" evidence="12">
    <location>
        <begin position="182"/>
        <end position="209"/>
    </location>
</feature>
<evidence type="ECO:0000259" key="14">
    <source>
        <dbReference type="PROSITE" id="PS50885"/>
    </source>
</evidence>
<dbReference type="InterPro" id="IPR003661">
    <property type="entry name" value="HisK_dim/P_dom"/>
</dbReference>
<evidence type="ECO:0000256" key="12">
    <source>
        <dbReference type="SAM" id="Phobius"/>
    </source>
</evidence>
<dbReference type="SMART" id="SM00304">
    <property type="entry name" value="HAMP"/>
    <property type="match status" value="1"/>
</dbReference>
<dbReference type="SMART" id="SM00387">
    <property type="entry name" value="HATPase_c"/>
    <property type="match status" value="1"/>
</dbReference>
<dbReference type="Gene3D" id="1.10.287.130">
    <property type="match status" value="1"/>
</dbReference>
<evidence type="ECO:0000256" key="8">
    <source>
        <dbReference type="ARBA" id="ARBA00022777"/>
    </source>
</evidence>
<evidence type="ECO:0000256" key="3">
    <source>
        <dbReference type="ARBA" id="ARBA00012438"/>
    </source>
</evidence>
<dbReference type="AlphaFoldDB" id="A0A9D1QPM1"/>
<dbReference type="SMART" id="SM00388">
    <property type="entry name" value="HisKA"/>
    <property type="match status" value="1"/>
</dbReference>
<keyword evidence="5" id="KW-0597">Phosphoprotein</keyword>
<dbReference type="EC" id="2.7.13.3" evidence="3"/>
<feature type="domain" description="Histidine kinase" evidence="13">
    <location>
        <begin position="268"/>
        <end position="485"/>
    </location>
</feature>
<feature type="transmembrane region" description="Helical" evidence="12">
    <location>
        <begin position="20"/>
        <end position="41"/>
    </location>
</feature>
<dbReference type="InterPro" id="IPR036097">
    <property type="entry name" value="HisK_dim/P_sf"/>
</dbReference>
<dbReference type="PROSITE" id="PS50109">
    <property type="entry name" value="HIS_KIN"/>
    <property type="match status" value="1"/>
</dbReference>
<proteinExistence type="predicted"/>
<comment type="catalytic activity">
    <reaction evidence="1">
        <text>ATP + protein L-histidine = ADP + protein N-phospho-L-histidine.</text>
        <dbReference type="EC" id="2.7.13.3"/>
    </reaction>
</comment>
<dbReference type="Pfam" id="PF18719">
    <property type="entry name" value="ArlS_N"/>
    <property type="match status" value="1"/>
</dbReference>
<dbReference type="PANTHER" id="PTHR45436">
    <property type="entry name" value="SENSOR HISTIDINE KINASE YKOH"/>
    <property type="match status" value="1"/>
</dbReference>
<dbReference type="InterPro" id="IPR050428">
    <property type="entry name" value="TCS_sensor_his_kinase"/>
</dbReference>
<dbReference type="InterPro" id="IPR003594">
    <property type="entry name" value="HATPase_dom"/>
</dbReference>
<dbReference type="GO" id="GO:0000155">
    <property type="term" value="F:phosphorelay sensor kinase activity"/>
    <property type="evidence" value="ECO:0007669"/>
    <property type="project" value="InterPro"/>
</dbReference>
<dbReference type="Pfam" id="PF00672">
    <property type="entry name" value="HAMP"/>
    <property type="match status" value="1"/>
</dbReference>
<dbReference type="SUPFAM" id="SSF55874">
    <property type="entry name" value="ATPase domain of HSP90 chaperone/DNA topoisomerase II/histidine kinase"/>
    <property type="match status" value="1"/>
</dbReference>
<evidence type="ECO:0000256" key="6">
    <source>
        <dbReference type="ARBA" id="ARBA00022679"/>
    </source>
</evidence>
<accession>A0A9D1QPM1</accession>
<dbReference type="SUPFAM" id="SSF47384">
    <property type="entry name" value="Homodimeric domain of signal transducing histidine kinase"/>
    <property type="match status" value="1"/>
</dbReference>
<dbReference type="InterPro" id="IPR036890">
    <property type="entry name" value="HATPase_C_sf"/>
</dbReference>
<name>A0A9D1QPM1_9LACO</name>
<dbReference type="Gene3D" id="6.10.340.10">
    <property type="match status" value="1"/>
</dbReference>
<keyword evidence="11 12" id="KW-0472">Membrane</keyword>
<dbReference type="CDD" id="cd06225">
    <property type="entry name" value="HAMP"/>
    <property type="match status" value="1"/>
</dbReference>
<dbReference type="Proteomes" id="UP000886878">
    <property type="component" value="Unassembled WGS sequence"/>
</dbReference>
<evidence type="ECO:0000256" key="1">
    <source>
        <dbReference type="ARBA" id="ARBA00000085"/>
    </source>
</evidence>
<keyword evidence="8 15" id="KW-0418">Kinase</keyword>
<keyword evidence="9 12" id="KW-1133">Transmembrane helix</keyword>
<protein>
    <recommendedName>
        <fullName evidence="4">Signal transduction histidine-protein kinase ArlS</fullName>
        <ecNumber evidence="3">2.7.13.3</ecNumber>
    </recommendedName>
</protein>
<evidence type="ECO:0000256" key="2">
    <source>
        <dbReference type="ARBA" id="ARBA00004370"/>
    </source>
</evidence>
<evidence type="ECO:0000313" key="15">
    <source>
        <dbReference type="EMBL" id="HIW69831.1"/>
    </source>
</evidence>
<keyword evidence="6" id="KW-0808">Transferase</keyword>
<evidence type="ECO:0000256" key="5">
    <source>
        <dbReference type="ARBA" id="ARBA00022553"/>
    </source>
</evidence>
<gene>
    <name evidence="15" type="ORF">H9876_00385</name>
</gene>
<dbReference type="InterPro" id="IPR004358">
    <property type="entry name" value="Sig_transdc_His_kin-like_C"/>
</dbReference>
<comment type="caution">
    <text evidence="15">The sequence shown here is derived from an EMBL/GenBank/DDBJ whole genome shotgun (WGS) entry which is preliminary data.</text>
</comment>
<evidence type="ECO:0000256" key="7">
    <source>
        <dbReference type="ARBA" id="ARBA00022692"/>
    </source>
</evidence>
<dbReference type="FunFam" id="3.30.565.10:FF:000006">
    <property type="entry name" value="Sensor histidine kinase WalK"/>
    <property type="match status" value="1"/>
</dbReference>
<keyword evidence="7 12" id="KW-0812">Transmembrane</keyword>
<sequence>MNQEQKSQKRFISLKVKWAIGTALGVFVIFVALASTLFWSFTSDLLSQERQTVNHSVSTISRRLGAVDAPQFDRQNVQQALTKHQPDSRTGRFYRTPVVEGLADSHLVVTVYDRSQRVVFTTGLPERKLVLHSQKSAELVKGDRHRILQACRPVYQNGSQHLLGYLQVENPLTVYHQRFKHLALIALLLLLLVILLSGLLGYFLTYLLLEPLNSIHSTLEEVSADPTRDVRVKVSTANDELAELGRMFNKMLDQTQRYIDQQSQFVGDVSHELRTPMAIIQGHAQMLQRWGKNDAKVRDESINAIMQETTRMNNLVKEMLDLSRAEQVEIQFRDASTVVNDVVKQVYNDLQMIHPDFTFILDDDLHRPVKVQIHRDHLEQILIILCDNAVKYSTRRTEVHLTLSKNFNAVEIGVQDFGEGIPADETKKVFDRFYRVDKARSRKKGGNGLGLAIAKRLVEGYHGTISLESSLGYGSIFRVTLPIADDDQK</sequence>
<reference evidence="15" key="2">
    <citation type="submission" date="2021-04" db="EMBL/GenBank/DDBJ databases">
        <authorList>
            <person name="Gilroy R."/>
        </authorList>
    </citation>
    <scope>NUCLEOTIDE SEQUENCE</scope>
    <source>
        <strain evidence="15">ChiHejej3B27-2180</strain>
    </source>
</reference>
<organism evidence="15 16">
    <name type="scientific">Candidatus Limosilactobacillus merdipullorum</name>
    <dbReference type="NCBI Taxonomy" id="2838653"/>
    <lineage>
        <taxon>Bacteria</taxon>
        <taxon>Bacillati</taxon>
        <taxon>Bacillota</taxon>
        <taxon>Bacilli</taxon>
        <taxon>Lactobacillales</taxon>
        <taxon>Lactobacillaceae</taxon>
        <taxon>Limosilactobacillus</taxon>
    </lineage>
</organism>
<dbReference type="GO" id="GO:0005886">
    <property type="term" value="C:plasma membrane"/>
    <property type="evidence" value="ECO:0007669"/>
    <property type="project" value="TreeGrafter"/>
</dbReference>
<dbReference type="FunFam" id="1.10.287.130:FF:000001">
    <property type="entry name" value="Two-component sensor histidine kinase"/>
    <property type="match status" value="1"/>
</dbReference>
<dbReference type="InterPro" id="IPR003660">
    <property type="entry name" value="HAMP_dom"/>
</dbReference>
<feature type="domain" description="HAMP" evidence="14">
    <location>
        <begin position="206"/>
        <end position="260"/>
    </location>
</feature>
<evidence type="ECO:0000259" key="13">
    <source>
        <dbReference type="PROSITE" id="PS50109"/>
    </source>
</evidence>
<evidence type="ECO:0000313" key="16">
    <source>
        <dbReference type="Proteomes" id="UP000886878"/>
    </source>
</evidence>
<dbReference type="EMBL" id="DXGK01000010">
    <property type="protein sequence ID" value="HIW69831.1"/>
    <property type="molecule type" value="Genomic_DNA"/>
</dbReference>
<dbReference type="PANTHER" id="PTHR45436:SF5">
    <property type="entry name" value="SENSOR HISTIDINE KINASE TRCS"/>
    <property type="match status" value="1"/>
</dbReference>
<reference evidence="15" key="1">
    <citation type="journal article" date="2021" name="PeerJ">
        <title>Extensive microbial diversity within the chicken gut microbiome revealed by metagenomics and culture.</title>
        <authorList>
            <person name="Gilroy R."/>
            <person name="Ravi A."/>
            <person name="Getino M."/>
            <person name="Pursley I."/>
            <person name="Horton D.L."/>
            <person name="Alikhan N.F."/>
            <person name="Baker D."/>
            <person name="Gharbi K."/>
            <person name="Hall N."/>
            <person name="Watson M."/>
            <person name="Adriaenssens E.M."/>
            <person name="Foster-Nyarko E."/>
            <person name="Jarju S."/>
            <person name="Secka A."/>
            <person name="Antonio M."/>
            <person name="Oren A."/>
            <person name="Chaudhuri R.R."/>
            <person name="La Ragione R."/>
            <person name="Hildebrand F."/>
            <person name="Pallen M.J."/>
        </authorList>
    </citation>
    <scope>NUCLEOTIDE SEQUENCE</scope>
    <source>
        <strain evidence="15">ChiHejej3B27-2180</strain>
    </source>
</reference>
<dbReference type="PRINTS" id="PR00344">
    <property type="entry name" value="BCTRLSENSOR"/>
</dbReference>
<comment type="subcellular location">
    <subcellularLocation>
        <location evidence="2">Membrane</location>
    </subcellularLocation>
</comment>
<dbReference type="CDD" id="cd00082">
    <property type="entry name" value="HisKA"/>
    <property type="match status" value="1"/>
</dbReference>
<dbReference type="PROSITE" id="PS50885">
    <property type="entry name" value="HAMP"/>
    <property type="match status" value="1"/>
</dbReference>
<keyword evidence="10" id="KW-0902">Two-component regulatory system</keyword>
<dbReference type="Pfam" id="PF00512">
    <property type="entry name" value="HisKA"/>
    <property type="match status" value="1"/>
</dbReference>
<dbReference type="InterPro" id="IPR041610">
    <property type="entry name" value="ArlS_N"/>
</dbReference>